<keyword evidence="2" id="KW-1185">Reference proteome</keyword>
<dbReference type="PROSITE" id="PS51257">
    <property type="entry name" value="PROKAR_LIPOPROTEIN"/>
    <property type="match status" value="1"/>
</dbReference>
<gene>
    <name evidence="1" type="ORF">GWK09_02255</name>
</gene>
<proteinExistence type="predicted"/>
<accession>A0A6P0UGS8</accession>
<evidence type="ECO:0000313" key="1">
    <source>
        <dbReference type="EMBL" id="NER09326.1"/>
    </source>
</evidence>
<dbReference type="Proteomes" id="UP000468443">
    <property type="component" value="Unassembled WGS sequence"/>
</dbReference>
<name>A0A6P0UGS8_9FLAO</name>
<dbReference type="EMBL" id="JAABOP010000001">
    <property type="protein sequence ID" value="NER09326.1"/>
    <property type="molecule type" value="Genomic_DNA"/>
</dbReference>
<protein>
    <submittedName>
        <fullName evidence="1">Type 1 periplasmic binding fold superfamily protein</fullName>
    </submittedName>
</protein>
<dbReference type="AlphaFoldDB" id="A0A6P0UGS8"/>
<comment type="caution">
    <text evidence="1">The sequence shown here is derived from an EMBL/GenBank/DDBJ whole genome shotgun (WGS) entry which is preliminary data.</text>
</comment>
<sequence>MKNIKSLLYLSIGFLTITSCSDDDPAPEPINEEEIITTFTATLVPQGGGTTITLQTRDLDGDGPNPPVVTVSDDLMPNSIYDGTIVLLNETETPAENITDEVEAEDEEHQFFYTVGGGLNANVEYANFDGNGNPLGTAFTLTTTASSSGTLAFTLRHEPTKPNSGLADAGGETDLAVTFSVTIQ</sequence>
<organism evidence="1 2">
    <name type="scientific">Muriicola jejuensis</name>
    <dbReference type="NCBI Taxonomy" id="504488"/>
    <lineage>
        <taxon>Bacteria</taxon>
        <taxon>Pseudomonadati</taxon>
        <taxon>Bacteroidota</taxon>
        <taxon>Flavobacteriia</taxon>
        <taxon>Flavobacteriales</taxon>
        <taxon>Flavobacteriaceae</taxon>
        <taxon>Muriicola</taxon>
    </lineage>
</organism>
<dbReference type="RefSeq" id="WP_163691385.1">
    <property type="nucleotide sequence ID" value="NZ_FXTW01000001.1"/>
</dbReference>
<reference evidence="1 2" key="1">
    <citation type="submission" date="2020-01" db="EMBL/GenBank/DDBJ databases">
        <title>Muriicola jejuensis KCTC 22299.</title>
        <authorList>
            <person name="Wang G."/>
        </authorList>
    </citation>
    <scope>NUCLEOTIDE SEQUENCE [LARGE SCALE GENOMIC DNA]</scope>
    <source>
        <strain evidence="1 2">KCTC 22299</strain>
    </source>
</reference>
<evidence type="ECO:0000313" key="2">
    <source>
        <dbReference type="Proteomes" id="UP000468443"/>
    </source>
</evidence>